<sequence>MMKRLRRFPDVLPISFFIFTLPPFREKTFKSLFSFFRNVSKNLFHFCQINAKLL</sequence>
<dbReference type="EMBL" id="ACBW01000154">
    <property type="protein sequence ID" value="EEF76824.1"/>
    <property type="molecule type" value="Genomic_DNA"/>
</dbReference>
<evidence type="ECO:0000313" key="2">
    <source>
        <dbReference type="Proteomes" id="UP000014073"/>
    </source>
</evidence>
<accession>S0F8X5</accession>
<name>S0F8X5_9BACT</name>
<organism evidence="1 2">
    <name type="scientific">Phocaeicola coprophilus DSM 18228 = JCM 13818</name>
    <dbReference type="NCBI Taxonomy" id="547042"/>
    <lineage>
        <taxon>Bacteria</taxon>
        <taxon>Pseudomonadati</taxon>
        <taxon>Bacteroidota</taxon>
        <taxon>Bacteroidia</taxon>
        <taxon>Bacteroidales</taxon>
        <taxon>Bacteroidaceae</taxon>
        <taxon>Phocaeicola</taxon>
    </lineage>
</organism>
<keyword evidence="2" id="KW-1185">Reference proteome</keyword>
<dbReference type="STRING" id="547042.BACCOPRO_02330"/>
<comment type="caution">
    <text evidence="1">The sequence shown here is derived from an EMBL/GenBank/DDBJ whole genome shotgun (WGS) entry which is preliminary data.</text>
</comment>
<evidence type="ECO:0000313" key="1">
    <source>
        <dbReference type="EMBL" id="EEF76824.1"/>
    </source>
</evidence>
<protein>
    <submittedName>
        <fullName evidence="1">Uncharacterized protein</fullName>
    </submittedName>
</protein>
<dbReference type="Proteomes" id="UP000014073">
    <property type="component" value="Unassembled WGS sequence"/>
</dbReference>
<proteinExistence type="predicted"/>
<dbReference type="HOGENOM" id="CLU_3040310_0_0_10"/>
<gene>
    <name evidence="1" type="ORF">BACCOPRO_02330</name>
</gene>
<dbReference type="AlphaFoldDB" id="S0F8X5"/>
<reference evidence="1 2" key="1">
    <citation type="submission" date="2008-12" db="EMBL/GenBank/DDBJ databases">
        <authorList>
            <person name="Fulton L."/>
            <person name="Clifton S."/>
            <person name="Fulton B."/>
            <person name="Xu J."/>
            <person name="Minx P."/>
            <person name="Pepin K.H."/>
            <person name="Johnson M."/>
            <person name="Bhonagiri V."/>
            <person name="Nash W.E."/>
            <person name="Mardis E.R."/>
            <person name="Wilson R.K."/>
        </authorList>
    </citation>
    <scope>NUCLEOTIDE SEQUENCE [LARGE SCALE GENOMIC DNA]</scope>
    <source>
        <strain evidence="1 2">DSM 18228</strain>
    </source>
</reference>